<reference evidence="3" key="1">
    <citation type="submission" date="2021-01" db="EMBL/GenBank/DDBJ databases">
        <authorList>
            <person name="Corre E."/>
            <person name="Pelletier E."/>
            <person name="Niang G."/>
            <person name="Scheremetjew M."/>
            <person name="Finn R."/>
            <person name="Kale V."/>
            <person name="Holt S."/>
            <person name="Cochrane G."/>
            <person name="Meng A."/>
            <person name="Brown T."/>
            <person name="Cohen L."/>
        </authorList>
    </citation>
    <scope>NUCLEOTIDE SEQUENCE</scope>
    <source>
        <strain evidence="3">CCMP1756</strain>
    </source>
</reference>
<protein>
    <recommendedName>
        <fullName evidence="2">Multiple myeloma tumor-associated protein 2-like N-terminal domain-containing protein</fullName>
    </recommendedName>
</protein>
<dbReference type="Proteomes" id="UP000789595">
    <property type="component" value="Unassembled WGS sequence"/>
</dbReference>
<dbReference type="AlphaFoldDB" id="A0A7S3ZKU6"/>
<feature type="domain" description="Multiple myeloma tumor-associated protein 2-like N-terminal" evidence="2">
    <location>
        <begin position="11"/>
        <end position="99"/>
    </location>
</feature>
<dbReference type="EMBL" id="HBIW01002263">
    <property type="protein sequence ID" value="CAE0686471.1"/>
    <property type="molecule type" value="Transcribed_RNA"/>
</dbReference>
<evidence type="ECO:0000256" key="1">
    <source>
        <dbReference type="SAM" id="MobiDB-lite"/>
    </source>
</evidence>
<evidence type="ECO:0000313" key="3">
    <source>
        <dbReference type="EMBL" id="CAE0686471.1"/>
    </source>
</evidence>
<accession>A0A7S3ZKU6</accession>
<dbReference type="PANTHER" id="PTHR14580">
    <property type="entry name" value="MULTIPLE MYELOMA TUMOR-ASSOCIATED PROTEIN 2 FAMILY MEMBER"/>
    <property type="match status" value="1"/>
</dbReference>
<evidence type="ECO:0000313" key="4">
    <source>
        <dbReference type="EMBL" id="CAH0372853.1"/>
    </source>
</evidence>
<feature type="region of interest" description="Disordered" evidence="1">
    <location>
        <begin position="142"/>
        <end position="250"/>
    </location>
</feature>
<keyword evidence="5" id="KW-1185">Reference proteome</keyword>
<dbReference type="InterPro" id="IPR019315">
    <property type="entry name" value="MMTA2_N"/>
</dbReference>
<sequence>MSFSREARLSGVRGGKSEFNWQDVKDGKHGRRDDYLGACMKASVNGRRDKDRDFFWYNKTTDTLGRGMDRNPELVKAARRLEVLERRKADAAALADALGETAETRRRAAELDLEASELRSLLERGGTERDQILSTERVAGLGAAPARRHADASARVVAEEQRQADEKRKRDLVEADAARRACRDPRRLDGPTNDGGFLTADGSGVALDLRAAKRARKEEKKARKVEKKRRKKEKKAAKRARRARSSSSDS</sequence>
<feature type="compositionally biased region" description="Basic and acidic residues" evidence="1">
    <location>
        <begin position="148"/>
        <end position="189"/>
    </location>
</feature>
<dbReference type="EMBL" id="CAKKNE010000004">
    <property type="protein sequence ID" value="CAH0372853.1"/>
    <property type="molecule type" value="Genomic_DNA"/>
</dbReference>
<evidence type="ECO:0000259" key="2">
    <source>
        <dbReference type="Pfam" id="PF10159"/>
    </source>
</evidence>
<gene>
    <name evidence="3" type="ORF">PCAL00307_LOCUS1905</name>
    <name evidence="4" type="ORF">PECAL_4P00100</name>
</gene>
<dbReference type="OrthoDB" id="5390672at2759"/>
<dbReference type="InterPro" id="IPR039207">
    <property type="entry name" value="MMTAG2-like"/>
</dbReference>
<dbReference type="PANTHER" id="PTHR14580:SF0">
    <property type="entry name" value="MULTIPLE MYELOMA TUMOR-ASSOCIATED PROTEIN 2"/>
    <property type="match status" value="1"/>
</dbReference>
<organism evidence="3">
    <name type="scientific">Pelagomonas calceolata</name>
    <dbReference type="NCBI Taxonomy" id="35677"/>
    <lineage>
        <taxon>Eukaryota</taxon>
        <taxon>Sar</taxon>
        <taxon>Stramenopiles</taxon>
        <taxon>Ochrophyta</taxon>
        <taxon>Pelagophyceae</taxon>
        <taxon>Pelagomonadales</taxon>
        <taxon>Pelagomonadaceae</taxon>
        <taxon>Pelagomonas</taxon>
    </lineage>
</organism>
<reference evidence="4" key="2">
    <citation type="submission" date="2021-11" db="EMBL/GenBank/DDBJ databases">
        <authorList>
            <consortium name="Genoscope - CEA"/>
            <person name="William W."/>
        </authorList>
    </citation>
    <scope>NUCLEOTIDE SEQUENCE</scope>
</reference>
<proteinExistence type="predicted"/>
<dbReference type="Pfam" id="PF10159">
    <property type="entry name" value="MMtag"/>
    <property type="match status" value="1"/>
</dbReference>
<feature type="compositionally biased region" description="Basic residues" evidence="1">
    <location>
        <begin position="222"/>
        <end position="244"/>
    </location>
</feature>
<evidence type="ECO:0000313" key="5">
    <source>
        <dbReference type="Proteomes" id="UP000789595"/>
    </source>
</evidence>
<name>A0A7S3ZKU6_9STRA</name>
<feature type="region of interest" description="Disordered" evidence="1">
    <location>
        <begin position="1"/>
        <end position="31"/>
    </location>
</feature>